<evidence type="ECO:0000256" key="3">
    <source>
        <dbReference type="PROSITE-ProRule" id="PRU00339"/>
    </source>
</evidence>
<dbReference type="Pfam" id="PF13424">
    <property type="entry name" value="TPR_12"/>
    <property type="match status" value="4"/>
</dbReference>
<dbReference type="InterPro" id="IPR019734">
    <property type="entry name" value="TPR_rpt"/>
</dbReference>
<dbReference type="Pfam" id="PF00486">
    <property type="entry name" value="Trans_reg_C"/>
    <property type="match status" value="1"/>
</dbReference>
<evidence type="ECO:0000259" key="6">
    <source>
        <dbReference type="PROSITE" id="PS51755"/>
    </source>
</evidence>
<sequence>MSGQLLEVRLLGPVEVYSEKRLLPAGPPQQRRLLAALAADTGRMVTVQALIDRVWDEAPSGARHTLHVLITRLRGVLRDGDQTLARITHRSGGYVLEIDPPQVDVHRFLALVASARGADLPGHDRVEMLRQARELWRGDPLADVPGQWAARTRDAWRQQYLDASLAWARAELSAGDPDAVIGPLTELAGDHPLVEPLAAVLMRALFTAGRAADALQHYTVIRERLAEQLGVDPGQELQAMYRSILRGDPHQPPPPVAAPSGAAPRRVPAQLPADVAAFTGRAGEVAEVDALLSGHSEMEGPKPEPTAVVITAVSGTAGVGKTALALRCAHRAAGRFPDGQVYLNLRGYDPDQPVKAADALARLLHTLGVAASDIPLDADERAALYRTGIAGRRMLIVLDNAATVEQVRPLLPGTPSCAVLVTSRDSMAGLVAVHGAHRVSLDPLPTDDAMALLRRLVGSRVDTEPESALALAEQCAGLPLALRVAAELAASRPTTPLSDLVAELADGQRRLHMLNAGGDPRGAVTAVFSWSVRHLPPDAAAAFGLLGLHPGADFDAYAVAALAGTSLDDARRIQGVLARAHLVHPAGQGRCGMHDLLRAYATGLATAGDPAQDPQAALGRLLDYYLATASAAMRPLYPAEAHYRPRVRPASTPVPALTDPDTARTWLDTELPNLVAVVAYAAAHGWTTHATRLAATLFSYLDGGHHTDALTVHTHAHQAAQEAGDPDGQAHALLGAAAAHRRLGHYGPAADHYERALPMFRQAGDEHGEARALNGLGTVERRLGQYGPAVEHHEQALALFRRTGDQHGEANALNNLGLLWRRLGDYVRAADHHRQALILYRQTRDRDGEAHTLNNLGLIEQQLGEHRPAAEHHEQALAQFRALGHRDGEASALDNLGIVHTRLSQPEEAIWYFEQALTIVREIGERGGEAWILNGLGEASHTLGRPGDALTHHTAALTLATELSAEDQQARAHAGLGRAHHTLGNHGVARAHYDHALATYTRLGMPDADGIRTRLATLDHAHSA</sequence>
<reference evidence="7 8" key="2">
    <citation type="submission" date="2020-03" db="EMBL/GenBank/DDBJ databases">
        <authorList>
            <person name="Ichikawa N."/>
            <person name="Kimura A."/>
            <person name="Kitahashi Y."/>
            <person name="Uohara A."/>
        </authorList>
    </citation>
    <scope>NUCLEOTIDE SEQUENCE [LARGE SCALE GENOMIC DNA]</scope>
    <source>
        <strain evidence="7 8">NBRC 108639</strain>
    </source>
</reference>
<proteinExistence type="inferred from homology"/>
<protein>
    <submittedName>
        <fullName evidence="7">XRE family transcriptional regulator</fullName>
    </submittedName>
</protein>
<evidence type="ECO:0000313" key="8">
    <source>
        <dbReference type="Proteomes" id="UP000482800"/>
    </source>
</evidence>
<dbReference type="PANTHER" id="PTHR10098">
    <property type="entry name" value="RAPSYN-RELATED"/>
    <property type="match status" value="1"/>
</dbReference>
<dbReference type="InterPro" id="IPR011990">
    <property type="entry name" value="TPR-like_helical_dom_sf"/>
</dbReference>
<reference evidence="7 8" key="1">
    <citation type="submission" date="2020-03" db="EMBL/GenBank/DDBJ databases">
        <title>Whole genome shotgun sequence of Phytohabitans houttuyneae NBRC 108639.</title>
        <authorList>
            <person name="Komaki H."/>
            <person name="Tamura T."/>
        </authorList>
    </citation>
    <scope>NUCLEOTIDE SEQUENCE [LARGE SCALE GENOMIC DNA]</scope>
    <source>
        <strain evidence="7 8">NBRC 108639</strain>
    </source>
</reference>
<dbReference type="SMART" id="SM01043">
    <property type="entry name" value="BTAD"/>
    <property type="match status" value="1"/>
</dbReference>
<dbReference type="SUPFAM" id="SSF46894">
    <property type="entry name" value="C-terminal effector domain of the bipartite response regulators"/>
    <property type="match status" value="1"/>
</dbReference>
<feature type="repeat" description="TPR" evidence="3">
    <location>
        <begin position="810"/>
        <end position="843"/>
    </location>
</feature>
<dbReference type="EMBL" id="BLPF01000002">
    <property type="protein sequence ID" value="GFJ81363.1"/>
    <property type="molecule type" value="Genomic_DNA"/>
</dbReference>
<evidence type="ECO:0000256" key="5">
    <source>
        <dbReference type="SAM" id="MobiDB-lite"/>
    </source>
</evidence>
<keyword evidence="2 4" id="KW-0238">DNA-binding</keyword>
<dbReference type="SUPFAM" id="SSF48452">
    <property type="entry name" value="TPR-like"/>
    <property type="match status" value="3"/>
</dbReference>
<dbReference type="GO" id="GO:0043531">
    <property type="term" value="F:ADP binding"/>
    <property type="evidence" value="ECO:0007669"/>
    <property type="project" value="InterPro"/>
</dbReference>
<comment type="caution">
    <text evidence="7">The sequence shown here is derived from an EMBL/GenBank/DDBJ whole genome shotgun (WGS) entry which is preliminary data.</text>
</comment>
<feature type="repeat" description="TPR" evidence="3">
    <location>
        <begin position="890"/>
        <end position="923"/>
    </location>
</feature>
<dbReference type="InterPro" id="IPR036388">
    <property type="entry name" value="WH-like_DNA-bd_sf"/>
</dbReference>
<dbReference type="InterPro" id="IPR001867">
    <property type="entry name" value="OmpR/PhoB-type_DNA-bd"/>
</dbReference>
<dbReference type="GO" id="GO:0003677">
    <property type="term" value="F:DNA binding"/>
    <property type="evidence" value="ECO:0007669"/>
    <property type="project" value="UniProtKB-UniRule"/>
</dbReference>
<dbReference type="CDD" id="cd00383">
    <property type="entry name" value="trans_reg_C"/>
    <property type="match status" value="1"/>
</dbReference>
<evidence type="ECO:0000313" key="7">
    <source>
        <dbReference type="EMBL" id="GFJ81363.1"/>
    </source>
</evidence>
<evidence type="ECO:0000256" key="1">
    <source>
        <dbReference type="ARBA" id="ARBA00005820"/>
    </source>
</evidence>
<dbReference type="PROSITE" id="PS51755">
    <property type="entry name" value="OMPR_PHOB"/>
    <property type="match status" value="1"/>
</dbReference>
<organism evidence="7 8">
    <name type="scientific">Phytohabitans houttuyneae</name>
    <dbReference type="NCBI Taxonomy" id="1076126"/>
    <lineage>
        <taxon>Bacteria</taxon>
        <taxon>Bacillati</taxon>
        <taxon>Actinomycetota</taxon>
        <taxon>Actinomycetes</taxon>
        <taxon>Micromonosporales</taxon>
        <taxon>Micromonosporaceae</taxon>
    </lineage>
</organism>
<keyword evidence="3" id="KW-0802">TPR repeat</keyword>
<dbReference type="RefSeq" id="WP_173060455.1">
    <property type="nucleotide sequence ID" value="NZ_BAABGO010000019.1"/>
</dbReference>
<gene>
    <name evidence="7" type="ORF">Phou_055430</name>
</gene>
<dbReference type="Gene3D" id="1.10.10.10">
    <property type="entry name" value="Winged helix-like DNA-binding domain superfamily/Winged helix DNA-binding domain"/>
    <property type="match status" value="1"/>
</dbReference>
<dbReference type="InterPro" id="IPR027417">
    <property type="entry name" value="P-loop_NTPase"/>
</dbReference>
<dbReference type="Gene3D" id="1.25.40.10">
    <property type="entry name" value="Tetratricopeptide repeat domain"/>
    <property type="match status" value="3"/>
</dbReference>
<dbReference type="SUPFAM" id="SSF52540">
    <property type="entry name" value="P-loop containing nucleoside triphosphate hydrolases"/>
    <property type="match status" value="1"/>
</dbReference>
<dbReference type="PANTHER" id="PTHR10098:SF108">
    <property type="entry name" value="TETRATRICOPEPTIDE REPEAT PROTEIN 28"/>
    <property type="match status" value="1"/>
</dbReference>
<dbReference type="SMART" id="SM00028">
    <property type="entry name" value="TPR"/>
    <property type="match status" value="7"/>
</dbReference>
<dbReference type="SMART" id="SM00862">
    <property type="entry name" value="Trans_reg_C"/>
    <property type="match status" value="1"/>
</dbReference>
<dbReference type="CDD" id="cd15831">
    <property type="entry name" value="BTAD"/>
    <property type="match status" value="1"/>
</dbReference>
<dbReference type="Proteomes" id="UP000482800">
    <property type="component" value="Unassembled WGS sequence"/>
</dbReference>
<dbReference type="GO" id="GO:0006355">
    <property type="term" value="P:regulation of DNA-templated transcription"/>
    <property type="evidence" value="ECO:0007669"/>
    <property type="project" value="InterPro"/>
</dbReference>
<dbReference type="PROSITE" id="PS50005">
    <property type="entry name" value="TPR"/>
    <property type="match status" value="3"/>
</dbReference>
<evidence type="ECO:0000256" key="4">
    <source>
        <dbReference type="PROSITE-ProRule" id="PRU01091"/>
    </source>
</evidence>
<dbReference type="InterPro" id="IPR016032">
    <property type="entry name" value="Sig_transdc_resp-reg_C-effctor"/>
</dbReference>
<accession>A0A6V8K831</accession>
<dbReference type="InterPro" id="IPR005158">
    <property type="entry name" value="BTAD"/>
</dbReference>
<dbReference type="PRINTS" id="PR00364">
    <property type="entry name" value="DISEASERSIST"/>
</dbReference>
<feature type="repeat" description="TPR" evidence="3">
    <location>
        <begin position="770"/>
        <end position="803"/>
    </location>
</feature>
<feature type="DNA-binding region" description="OmpR/PhoB-type" evidence="4">
    <location>
        <begin position="1"/>
        <end position="98"/>
    </location>
</feature>
<dbReference type="GO" id="GO:0000160">
    <property type="term" value="P:phosphorelay signal transduction system"/>
    <property type="evidence" value="ECO:0007669"/>
    <property type="project" value="InterPro"/>
</dbReference>
<name>A0A6V8K831_9ACTN</name>
<keyword evidence="8" id="KW-1185">Reference proteome</keyword>
<dbReference type="Pfam" id="PF03704">
    <property type="entry name" value="BTAD"/>
    <property type="match status" value="1"/>
</dbReference>
<comment type="similarity">
    <text evidence="1">Belongs to the AfsR/DnrI/RedD regulatory family.</text>
</comment>
<feature type="region of interest" description="Disordered" evidence="5">
    <location>
        <begin position="245"/>
        <end position="264"/>
    </location>
</feature>
<dbReference type="AlphaFoldDB" id="A0A6V8K831"/>
<dbReference type="Gene3D" id="3.40.50.300">
    <property type="entry name" value="P-loop containing nucleotide triphosphate hydrolases"/>
    <property type="match status" value="1"/>
</dbReference>
<feature type="domain" description="OmpR/PhoB-type" evidence="6">
    <location>
        <begin position="1"/>
        <end position="98"/>
    </location>
</feature>
<evidence type="ECO:0000256" key="2">
    <source>
        <dbReference type="ARBA" id="ARBA00023125"/>
    </source>
</evidence>